<dbReference type="EMBL" id="JAGGLR010000032">
    <property type="protein sequence ID" value="MBP2067728.1"/>
    <property type="molecule type" value="Genomic_DNA"/>
</dbReference>
<sequence>MSRQSIPADVLGARLASSSPVGLRVAALEHGHARLVFHGAASVAEVTVAELHRRADSVAAGFAALGVGRGDVVAVQLPHRVEEAVAHAAVLLRGAVLMPLDLAWDAGEVARALRRSRAVALITSAWRSHDVLRVRNAADGLPHLRHVVAVTGTWPMAGVPADGLEWETLERFRPLPPEATARPDDVALLLHAPATRATPSRAVLHTHASLSAELATMPPAGDVRRHVHLAPPGSGDLAGTTALLRALVTGLPTVFLERWDAHAAVELVHRHRVTSAALSRFHLAGLLDAAARSGDGSAGMAECHVLGAITPAVVEQAERAGVAAYGGYGRVEHPTIAVGSPRDPLCLRGAEGGRLLPGSEVRIVDSTGRDVPPGQEGRILSRGPELFLGYLEQSGEPLTADGWFARGTADRWFATGDHGALDTEGRLCLSRVARPEEPAGGMTEQST</sequence>
<dbReference type="InterPro" id="IPR000873">
    <property type="entry name" value="AMP-dep_synth/lig_dom"/>
</dbReference>
<evidence type="ECO:0000313" key="3">
    <source>
        <dbReference type="EMBL" id="MBP2067728.1"/>
    </source>
</evidence>
<dbReference type="EMBL" id="LK022848">
    <property type="protein sequence ID" value="CDR17960.1"/>
    <property type="molecule type" value="Genomic_DNA"/>
</dbReference>
<dbReference type="GeneID" id="32471127"/>
<reference evidence="2" key="1">
    <citation type="submission" date="2014-05" db="EMBL/GenBank/DDBJ databases">
        <authorList>
            <person name="Horn Fabian"/>
        </authorList>
    </citation>
    <scope>NUCLEOTIDE SEQUENCE</scope>
</reference>
<evidence type="ECO:0000313" key="2">
    <source>
        <dbReference type="EMBL" id="CDR17960.1"/>
    </source>
</evidence>
<dbReference type="PANTHER" id="PTHR43201:SF32">
    <property type="entry name" value="2-SUCCINYLBENZOATE--COA LIGASE, CHLOROPLASTIC_PEROXISOMAL"/>
    <property type="match status" value="1"/>
</dbReference>
<protein>
    <submittedName>
        <fullName evidence="2">4-coumarate:CoA ligase</fullName>
    </submittedName>
    <submittedName>
        <fullName evidence="3">Acyl-CoA synthetase (AMP-forming)/AMP-acid ligase II</fullName>
    </submittedName>
</protein>
<reference evidence="3 4" key="2">
    <citation type="submission" date="2021-03" db="EMBL/GenBank/DDBJ databases">
        <title>Genomic Encyclopedia of Type Strains, Phase IV (KMG-IV): sequencing the most valuable type-strain genomes for metagenomic binning, comparative biology and taxonomic classification.</title>
        <authorList>
            <person name="Goeker M."/>
        </authorList>
    </citation>
    <scope>NUCLEOTIDE SEQUENCE [LARGE SCALE GENOMIC DNA]</scope>
    <source>
        <strain evidence="3 4">DSM 41954</strain>
    </source>
</reference>
<dbReference type="GO" id="GO:0006631">
    <property type="term" value="P:fatty acid metabolic process"/>
    <property type="evidence" value="ECO:0007669"/>
    <property type="project" value="TreeGrafter"/>
</dbReference>
<accession>A0A061A548</accession>
<dbReference type="RefSeq" id="WP_052701961.1">
    <property type="nucleotide sequence ID" value="NZ_BAABDR010000100.1"/>
</dbReference>
<keyword evidence="4" id="KW-1185">Reference proteome</keyword>
<dbReference type="InterPro" id="IPR042099">
    <property type="entry name" value="ANL_N_sf"/>
</dbReference>
<dbReference type="PANTHER" id="PTHR43201">
    <property type="entry name" value="ACYL-COA SYNTHETASE"/>
    <property type="match status" value="1"/>
</dbReference>
<dbReference type="Pfam" id="PF00501">
    <property type="entry name" value="AMP-binding"/>
    <property type="match status" value="1"/>
</dbReference>
<dbReference type="SUPFAM" id="SSF56801">
    <property type="entry name" value="Acetyl-CoA synthetase-like"/>
    <property type="match status" value="1"/>
</dbReference>
<dbReference type="GO" id="GO:0031956">
    <property type="term" value="F:medium-chain fatty acid-CoA ligase activity"/>
    <property type="evidence" value="ECO:0007669"/>
    <property type="project" value="TreeGrafter"/>
</dbReference>
<name>A0A061A548_9ACTN</name>
<evidence type="ECO:0000259" key="1">
    <source>
        <dbReference type="Pfam" id="PF00501"/>
    </source>
</evidence>
<feature type="domain" description="AMP-dependent synthetase/ligase" evidence="1">
    <location>
        <begin position="37"/>
        <end position="391"/>
    </location>
</feature>
<dbReference type="Gene3D" id="3.40.50.12780">
    <property type="entry name" value="N-terminal domain of ligase-like"/>
    <property type="match status" value="1"/>
</dbReference>
<keyword evidence="2" id="KW-0436">Ligase</keyword>
<gene>
    <name evidence="3" type="ORF">J2Z30_008795</name>
    <name evidence="2" type="ORF">SIRAN9921</name>
</gene>
<dbReference type="Proteomes" id="UP000756710">
    <property type="component" value="Unassembled WGS sequence"/>
</dbReference>
<organism evidence="2">
    <name type="scientific">Streptomyces iranensis</name>
    <dbReference type="NCBI Taxonomy" id="576784"/>
    <lineage>
        <taxon>Bacteria</taxon>
        <taxon>Bacillati</taxon>
        <taxon>Actinomycetota</taxon>
        <taxon>Actinomycetes</taxon>
        <taxon>Kitasatosporales</taxon>
        <taxon>Streptomycetaceae</taxon>
        <taxon>Streptomyces</taxon>
        <taxon>Streptomyces violaceusniger group</taxon>
    </lineage>
</organism>
<dbReference type="HOGENOM" id="CLU_000022_59_7_11"/>
<proteinExistence type="predicted"/>
<evidence type="ECO:0000313" key="4">
    <source>
        <dbReference type="Proteomes" id="UP000756710"/>
    </source>
</evidence>
<dbReference type="AlphaFoldDB" id="A0A061A548"/>